<dbReference type="PANTHER" id="PTHR33164:SF64">
    <property type="entry name" value="TRANSCRIPTIONAL REGULATOR SLYA"/>
    <property type="match status" value="1"/>
</dbReference>
<evidence type="ECO:0000256" key="1">
    <source>
        <dbReference type="ARBA" id="ARBA00023015"/>
    </source>
</evidence>
<dbReference type="InterPro" id="IPR039422">
    <property type="entry name" value="MarR/SlyA-like"/>
</dbReference>
<protein>
    <submittedName>
        <fullName evidence="5">MarR family transcriptional regulator, transcriptional regulator for hemolysin</fullName>
    </submittedName>
</protein>
<keyword evidence="2" id="KW-0238">DNA-binding</keyword>
<dbReference type="SMART" id="SM00347">
    <property type="entry name" value="HTH_MARR"/>
    <property type="match status" value="1"/>
</dbReference>
<dbReference type="AlphaFoldDB" id="A0A1N6VE89"/>
<dbReference type="InterPro" id="IPR000835">
    <property type="entry name" value="HTH_MarR-typ"/>
</dbReference>
<organism evidence="5 6">
    <name type="scientific">Paracoccus thiocyanatus</name>
    <dbReference type="NCBI Taxonomy" id="34006"/>
    <lineage>
        <taxon>Bacteria</taxon>
        <taxon>Pseudomonadati</taxon>
        <taxon>Pseudomonadota</taxon>
        <taxon>Alphaproteobacteria</taxon>
        <taxon>Rhodobacterales</taxon>
        <taxon>Paracoccaceae</taxon>
        <taxon>Paracoccus</taxon>
    </lineage>
</organism>
<dbReference type="Gene3D" id="1.10.10.10">
    <property type="entry name" value="Winged helix-like DNA-binding domain superfamily/Winged helix DNA-binding domain"/>
    <property type="match status" value="1"/>
</dbReference>
<dbReference type="InterPro" id="IPR036388">
    <property type="entry name" value="WH-like_DNA-bd_sf"/>
</dbReference>
<dbReference type="RefSeq" id="WP_149765919.1">
    <property type="nucleotide sequence ID" value="NZ_FTMK01000013.1"/>
</dbReference>
<keyword evidence="1" id="KW-0805">Transcription regulation</keyword>
<dbReference type="PANTHER" id="PTHR33164">
    <property type="entry name" value="TRANSCRIPTIONAL REGULATOR, MARR FAMILY"/>
    <property type="match status" value="1"/>
</dbReference>
<dbReference type="Pfam" id="PF12802">
    <property type="entry name" value="MarR_2"/>
    <property type="match status" value="1"/>
</dbReference>
<dbReference type="Proteomes" id="UP000323956">
    <property type="component" value="Unassembled WGS sequence"/>
</dbReference>
<evidence type="ECO:0000256" key="2">
    <source>
        <dbReference type="ARBA" id="ARBA00023125"/>
    </source>
</evidence>
<feature type="domain" description="HTH marR-type" evidence="4">
    <location>
        <begin position="5"/>
        <end position="135"/>
    </location>
</feature>
<dbReference type="InterPro" id="IPR036390">
    <property type="entry name" value="WH_DNA-bd_sf"/>
</dbReference>
<evidence type="ECO:0000313" key="5">
    <source>
        <dbReference type="EMBL" id="SIQ76155.1"/>
    </source>
</evidence>
<reference evidence="5 6" key="1">
    <citation type="submission" date="2017-01" db="EMBL/GenBank/DDBJ databases">
        <authorList>
            <person name="Varghese N."/>
            <person name="Submissions S."/>
        </authorList>
    </citation>
    <scope>NUCLEOTIDE SEQUENCE [LARGE SCALE GENOMIC DNA]</scope>
    <source>
        <strain evidence="5 6">ATCC 700171</strain>
    </source>
</reference>
<dbReference type="GO" id="GO:0003677">
    <property type="term" value="F:DNA binding"/>
    <property type="evidence" value="ECO:0007669"/>
    <property type="project" value="UniProtKB-KW"/>
</dbReference>
<name>A0A1N6VE89_9RHOB</name>
<dbReference type="GO" id="GO:0006950">
    <property type="term" value="P:response to stress"/>
    <property type="evidence" value="ECO:0007669"/>
    <property type="project" value="TreeGrafter"/>
</dbReference>
<dbReference type="GO" id="GO:0003700">
    <property type="term" value="F:DNA-binding transcription factor activity"/>
    <property type="evidence" value="ECO:0007669"/>
    <property type="project" value="InterPro"/>
</dbReference>
<sequence length="143" mass="15932">MPDRPFTLVESLIELTRVLRAAFESRVEKHGLTYSRARLLTTIGRNEGASQAQLAALLGIETPTLKRLLDALEAQGLTERRPMPEDRRKHAIYLTEAARIEPLLGFRAEVDVALAHGIAPQDLAVTRRTLAQMALNAERLRQG</sequence>
<proteinExistence type="predicted"/>
<dbReference type="SUPFAM" id="SSF46785">
    <property type="entry name" value="Winged helix' DNA-binding domain"/>
    <property type="match status" value="1"/>
</dbReference>
<keyword evidence="3" id="KW-0804">Transcription</keyword>
<dbReference type="PROSITE" id="PS50995">
    <property type="entry name" value="HTH_MARR_2"/>
    <property type="match status" value="1"/>
</dbReference>
<dbReference type="EMBL" id="FTMK01000013">
    <property type="protein sequence ID" value="SIQ76155.1"/>
    <property type="molecule type" value="Genomic_DNA"/>
</dbReference>
<gene>
    <name evidence="5" type="ORF">SAMN05421641_11392</name>
</gene>
<dbReference type="OrthoDB" id="8452803at2"/>
<accession>A0A1N6VE89</accession>
<evidence type="ECO:0000256" key="3">
    <source>
        <dbReference type="ARBA" id="ARBA00023163"/>
    </source>
</evidence>
<evidence type="ECO:0000313" key="6">
    <source>
        <dbReference type="Proteomes" id="UP000323956"/>
    </source>
</evidence>
<evidence type="ECO:0000259" key="4">
    <source>
        <dbReference type="PROSITE" id="PS50995"/>
    </source>
</evidence>
<dbReference type="PRINTS" id="PR00598">
    <property type="entry name" value="HTHMARR"/>
</dbReference>